<proteinExistence type="inferred from homology"/>
<reference evidence="3 4" key="1">
    <citation type="submission" date="2019-03" db="EMBL/GenBank/DDBJ databases">
        <title>Genomic Encyclopedia of Type Strains, Phase IV (KMG-IV): sequencing the most valuable type-strain genomes for metagenomic binning, comparative biology and taxonomic classification.</title>
        <authorList>
            <person name="Goeker M."/>
        </authorList>
    </citation>
    <scope>NUCLEOTIDE SEQUENCE [LARGE SCALE GENOMIC DNA]</scope>
    <source>
        <strain evidence="3 4">DSM 16998</strain>
    </source>
</reference>
<gene>
    <name evidence="3" type="ORF">DES47_105474</name>
</gene>
<protein>
    <submittedName>
        <fullName evidence="3">Tripartite-type tricarboxylate transporter receptor subunit TctC</fullName>
    </submittedName>
</protein>
<evidence type="ECO:0000313" key="4">
    <source>
        <dbReference type="Proteomes" id="UP000295361"/>
    </source>
</evidence>
<dbReference type="PANTHER" id="PTHR42928:SF5">
    <property type="entry name" value="BLR1237 PROTEIN"/>
    <property type="match status" value="1"/>
</dbReference>
<name>A0A4V3CT36_9BURK</name>
<evidence type="ECO:0000256" key="1">
    <source>
        <dbReference type="ARBA" id="ARBA00006987"/>
    </source>
</evidence>
<feature type="chain" id="PRO_5020883895" evidence="2">
    <location>
        <begin position="29"/>
        <end position="327"/>
    </location>
</feature>
<dbReference type="AlphaFoldDB" id="A0A4V3CT36"/>
<dbReference type="EMBL" id="SNXS01000005">
    <property type="protein sequence ID" value="TDP63468.1"/>
    <property type="molecule type" value="Genomic_DNA"/>
</dbReference>
<evidence type="ECO:0000313" key="3">
    <source>
        <dbReference type="EMBL" id="TDP63468.1"/>
    </source>
</evidence>
<dbReference type="OrthoDB" id="8678477at2"/>
<evidence type="ECO:0000256" key="2">
    <source>
        <dbReference type="SAM" id="SignalP"/>
    </source>
</evidence>
<dbReference type="Proteomes" id="UP000295361">
    <property type="component" value="Unassembled WGS sequence"/>
</dbReference>
<keyword evidence="4" id="KW-1185">Reference proteome</keyword>
<dbReference type="SUPFAM" id="SSF53850">
    <property type="entry name" value="Periplasmic binding protein-like II"/>
    <property type="match status" value="1"/>
</dbReference>
<dbReference type="Gene3D" id="3.40.190.150">
    <property type="entry name" value="Bordetella uptake gene, domain 1"/>
    <property type="match status" value="1"/>
</dbReference>
<feature type="signal peptide" evidence="2">
    <location>
        <begin position="1"/>
        <end position="28"/>
    </location>
</feature>
<comment type="similarity">
    <text evidence="1">Belongs to the UPF0065 (bug) family.</text>
</comment>
<dbReference type="RefSeq" id="WP_133702628.1">
    <property type="nucleotide sequence ID" value="NZ_SNXS01000005.1"/>
</dbReference>
<accession>A0A4V3CT36</accession>
<dbReference type="Gene3D" id="3.40.190.10">
    <property type="entry name" value="Periplasmic binding protein-like II"/>
    <property type="match status" value="1"/>
</dbReference>
<organism evidence="3 4">
    <name type="scientific">Roseateles toxinivorans</name>
    <dbReference type="NCBI Taxonomy" id="270368"/>
    <lineage>
        <taxon>Bacteria</taxon>
        <taxon>Pseudomonadati</taxon>
        <taxon>Pseudomonadota</taxon>
        <taxon>Betaproteobacteria</taxon>
        <taxon>Burkholderiales</taxon>
        <taxon>Sphaerotilaceae</taxon>
        <taxon>Roseateles</taxon>
    </lineage>
</organism>
<dbReference type="InterPro" id="IPR042100">
    <property type="entry name" value="Bug_dom1"/>
</dbReference>
<dbReference type="PROSITE" id="PS51318">
    <property type="entry name" value="TAT"/>
    <property type="match status" value="1"/>
</dbReference>
<dbReference type="CDD" id="cd13578">
    <property type="entry name" value="PBP2_Bug27"/>
    <property type="match status" value="1"/>
</dbReference>
<comment type="caution">
    <text evidence="3">The sequence shown here is derived from an EMBL/GenBank/DDBJ whole genome shotgun (WGS) entry which is preliminary data.</text>
</comment>
<keyword evidence="3" id="KW-0675">Receptor</keyword>
<dbReference type="Pfam" id="PF03401">
    <property type="entry name" value="TctC"/>
    <property type="match status" value="1"/>
</dbReference>
<dbReference type="InParanoid" id="A0A4V3CT36"/>
<dbReference type="InterPro" id="IPR006311">
    <property type="entry name" value="TAT_signal"/>
</dbReference>
<keyword evidence="2" id="KW-0732">Signal</keyword>
<sequence>MNKNLTRRIALASLLALGAIGNMGSAQAQAYPSRTIKILVGYSPGGAVDIIARAIAEQMAAGLGQAVIVENKPGGGTNIANKTLIDSPADGYTLMLAANALAANVSLYQPAPYDLGRDITPIAQIGSVPVVLAANAQAAISSVKDLIAQLKNKPDSITYGSPGNGSTPHLAIELFAHAAGVRFTHVPYKGGSQAMNDVIAGHIQTVAVNALEVLPHAKSGKLKVLAVLSDKRSAIYPDAPTIAESGFPGFEASVWYGLIAPKGVPAALVSRLHQEVQKALAAPAVRERLAGAGGEVRPGPTAQFAKLLDSERQRYEKLIREARITPD</sequence>
<dbReference type="PANTHER" id="PTHR42928">
    <property type="entry name" value="TRICARBOXYLATE-BINDING PROTEIN"/>
    <property type="match status" value="1"/>
</dbReference>
<dbReference type="PIRSF" id="PIRSF017082">
    <property type="entry name" value="YflP"/>
    <property type="match status" value="1"/>
</dbReference>
<dbReference type="InterPro" id="IPR005064">
    <property type="entry name" value="BUG"/>
</dbReference>